<dbReference type="OrthoDB" id="2712779at2759"/>
<feature type="compositionally biased region" description="Basic and acidic residues" evidence="1">
    <location>
        <begin position="247"/>
        <end position="265"/>
    </location>
</feature>
<accession>A0A0C3N0L4</accession>
<reference evidence="2 3" key="1">
    <citation type="submission" date="2014-04" db="EMBL/GenBank/DDBJ databases">
        <authorList>
            <consortium name="DOE Joint Genome Institute"/>
            <person name="Kuo A."/>
            <person name="Kohler A."/>
            <person name="Costa M.D."/>
            <person name="Nagy L.G."/>
            <person name="Floudas D."/>
            <person name="Copeland A."/>
            <person name="Barry K.W."/>
            <person name="Cichocki N."/>
            <person name="Veneault-Fourrey C."/>
            <person name="LaButti K."/>
            <person name="Lindquist E.A."/>
            <person name="Lipzen A."/>
            <person name="Lundell T."/>
            <person name="Morin E."/>
            <person name="Murat C."/>
            <person name="Sun H."/>
            <person name="Tunlid A."/>
            <person name="Henrissat B."/>
            <person name="Grigoriev I.V."/>
            <person name="Hibbett D.S."/>
            <person name="Martin F."/>
            <person name="Nordberg H.P."/>
            <person name="Cantor M.N."/>
            <person name="Hua S.X."/>
        </authorList>
    </citation>
    <scope>NUCLEOTIDE SEQUENCE [LARGE SCALE GENOMIC DNA]</scope>
    <source>
        <strain evidence="2 3">Marx 270</strain>
    </source>
</reference>
<name>A0A0C3N0L4_PISTI</name>
<feature type="compositionally biased region" description="Acidic residues" evidence="1">
    <location>
        <begin position="266"/>
        <end position="275"/>
    </location>
</feature>
<proteinExistence type="predicted"/>
<evidence type="ECO:0000313" key="2">
    <source>
        <dbReference type="EMBL" id="KIN94664.1"/>
    </source>
</evidence>
<reference evidence="3" key="2">
    <citation type="submission" date="2015-01" db="EMBL/GenBank/DDBJ databases">
        <title>Evolutionary Origins and Diversification of the Mycorrhizal Mutualists.</title>
        <authorList>
            <consortium name="DOE Joint Genome Institute"/>
            <consortium name="Mycorrhizal Genomics Consortium"/>
            <person name="Kohler A."/>
            <person name="Kuo A."/>
            <person name="Nagy L.G."/>
            <person name="Floudas D."/>
            <person name="Copeland A."/>
            <person name="Barry K.W."/>
            <person name="Cichocki N."/>
            <person name="Veneault-Fourrey C."/>
            <person name="LaButti K."/>
            <person name="Lindquist E.A."/>
            <person name="Lipzen A."/>
            <person name="Lundell T."/>
            <person name="Morin E."/>
            <person name="Murat C."/>
            <person name="Riley R."/>
            <person name="Ohm R."/>
            <person name="Sun H."/>
            <person name="Tunlid A."/>
            <person name="Henrissat B."/>
            <person name="Grigoriev I.V."/>
            <person name="Hibbett D.S."/>
            <person name="Martin F."/>
        </authorList>
    </citation>
    <scope>NUCLEOTIDE SEQUENCE [LARGE SCALE GENOMIC DNA]</scope>
    <source>
        <strain evidence="3">Marx 270</strain>
    </source>
</reference>
<keyword evidence="3" id="KW-1185">Reference proteome</keyword>
<evidence type="ECO:0000313" key="3">
    <source>
        <dbReference type="Proteomes" id="UP000054217"/>
    </source>
</evidence>
<feature type="compositionally biased region" description="Low complexity" evidence="1">
    <location>
        <begin position="1"/>
        <end position="16"/>
    </location>
</feature>
<dbReference type="Proteomes" id="UP000054217">
    <property type="component" value="Unassembled WGS sequence"/>
</dbReference>
<protein>
    <submittedName>
        <fullName evidence="2">Uncharacterized protein</fullName>
    </submittedName>
</protein>
<dbReference type="AlphaFoldDB" id="A0A0C3N0L4"/>
<feature type="compositionally biased region" description="Acidic residues" evidence="1">
    <location>
        <begin position="233"/>
        <end position="246"/>
    </location>
</feature>
<feature type="region of interest" description="Disordered" evidence="1">
    <location>
        <begin position="1"/>
        <end position="94"/>
    </location>
</feature>
<feature type="region of interest" description="Disordered" evidence="1">
    <location>
        <begin position="227"/>
        <end position="275"/>
    </location>
</feature>
<dbReference type="InParanoid" id="A0A0C3N0L4"/>
<dbReference type="HOGENOM" id="CLU_062064_0_0_1"/>
<feature type="compositionally biased region" description="Basic and acidic residues" evidence="1">
    <location>
        <begin position="27"/>
        <end position="94"/>
    </location>
</feature>
<organism evidence="2 3">
    <name type="scientific">Pisolithus tinctorius Marx 270</name>
    <dbReference type="NCBI Taxonomy" id="870435"/>
    <lineage>
        <taxon>Eukaryota</taxon>
        <taxon>Fungi</taxon>
        <taxon>Dikarya</taxon>
        <taxon>Basidiomycota</taxon>
        <taxon>Agaricomycotina</taxon>
        <taxon>Agaricomycetes</taxon>
        <taxon>Agaricomycetidae</taxon>
        <taxon>Boletales</taxon>
        <taxon>Sclerodermatineae</taxon>
        <taxon>Pisolithaceae</taxon>
        <taxon>Pisolithus</taxon>
    </lineage>
</organism>
<gene>
    <name evidence="2" type="ORF">M404DRAFT_34838</name>
</gene>
<sequence length="275" mass="32317">MSSQHQSQTPQPTPSHIHNYSQVTDEELVREREHKAECKANHEEAKWQKAEEEKLEVEWRKRAEEEAQRRRVAEEEEAQRKKVAEEEVERQRQQASEERAQARWEEAAQRLCGMVYDINTAKRVPGTSVVVTATRWPPCVGVHMWWAEWEWEQQLQAMERQAEVHEITALAFERMAEAAEWMAEVAEQTANEWELYHAWAEWAEMRRREDTCEARLAEFKHTGGGWKRLQSEMVEDKDEEVDEGAEGDNKGEEEVSREQEGREGQEDGGEQAMEE</sequence>
<evidence type="ECO:0000256" key="1">
    <source>
        <dbReference type="SAM" id="MobiDB-lite"/>
    </source>
</evidence>
<dbReference type="EMBL" id="KN832090">
    <property type="protein sequence ID" value="KIN94664.1"/>
    <property type="molecule type" value="Genomic_DNA"/>
</dbReference>